<name>A0A972FVQ3_9FLAO</name>
<gene>
    <name evidence="2" type="ORF">G6047_10645</name>
</gene>
<feature type="signal peptide" evidence="1">
    <location>
        <begin position="1"/>
        <end position="21"/>
    </location>
</feature>
<evidence type="ECO:0000313" key="2">
    <source>
        <dbReference type="EMBL" id="NMH28490.1"/>
    </source>
</evidence>
<dbReference type="AlphaFoldDB" id="A0A972FVQ3"/>
<dbReference type="RefSeq" id="WP_169527602.1">
    <property type="nucleotide sequence ID" value="NZ_JAAMPU010000106.1"/>
</dbReference>
<comment type="caution">
    <text evidence="2">The sequence shown here is derived from an EMBL/GenBank/DDBJ whole genome shotgun (WGS) entry which is preliminary data.</text>
</comment>
<evidence type="ECO:0000256" key="1">
    <source>
        <dbReference type="SAM" id="SignalP"/>
    </source>
</evidence>
<accession>A0A972FVQ3</accession>
<organism evidence="2 3">
    <name type="scientific">Flavobacterium silvaticum</name>
    <dbReference type="NCBI Taxonomy" id="1852020"/>
    <lineage>
        <taxon>Bacteria</taxon>
        <taxon>Pseudomonadati</taxon>
        <taxon>Bacteroidota</taxon>
        <taxon>Flavobacteriia</taxon>
        <taxon>Flavobacteriales</taxon>
        <taxon>Flavobacteriaceae</taxon>
        <taxon>Flavobacterium</taxon>
    </lineage>
</organism>
<reference evidence="2" key="1">
    <citation type="submission" date="2020-02" db="EMBL/GenBank/DDBJ databases">
        <title>Flavobacterium sp. genome.</title>
        <authorList>
            <person name="Jung H.S."/>
            <person name="Baek J.H."/>
            <person name="Jeon C.O."/>
        </authorList>
    </citation>
    <scope>NUCLEOTIDE SEQUENCE</scope>
    <source>
        <strain evidence="2">SE-s28</strain>
    </source>
</reference>
<evidence type="ECO:0000313" key="3">
    <source>
        <dbReference type="Proteomes" id="UP000712080"/>
    </source>
</evidence>
<keyword evidence="1" id="KW-0732">Signal</keyword>
<keyword evidence="3" id="KW-1185">Reference proteome</keyword>
<sequence length="141" mass="16042">MKKLLLAATLLLLLVWATCHNRRIDEENSLNSEPPTETIAYSENKIDPEHIVFRLTHMMGEKMKQPAYFTLEGTKWTLDLGDGSEIDYEVISSDKYNPMCGIKAMDNFGDLATICVTKQPAHTLIQFSYADKTMTYFGELN</sequence>
<proteinExistence type="predicted"/>
<dbReference type="EMBL" id="JAAMPU010000106">
    <property type="protein sequence ID" value="NMH28490.1"/>
    <property type="molecule type" value="Genomic_DNA"/>
</dbReference>
<protein>
    <submittedName>
        <fullName evidence="2">Uncharacterized protein</fullName>
    </submittedName>
</protein>
<feature type="chain" id="PRO_5037559918" evidence="1">
    <location>
        <begin position="22"/>
        <end position="141"/>
    </location>
</feature>
<dbReference type="Proteomes" id="UP000712080">
    <property type="component" value="Unassembled WGS sequence"/>
</dbReference>